<evidence type="ECO:0000313" key="2">
    <source>
        <dbReference type="Proteomes" id="UP000541444"/>
    </source>
</evidence>
<protein>
    <submittedName>
        <fullName evidence="1">Uncharacterized protein</fullName>
    </submittedName>
</protein>
<name>A0A7J7LLR0_9MAGN</name>
<dbReference type="PANTHER" id="PTHR33919:SF11">
    <property type="entry name" value="EXPRESSED PROTEIN"/>
    <property type="match status" value="1"/>
</dbReference>
<organism evidence="1 2">
    <name type="scientific">Kingdonia uniflora</name>
    <dbReference type="NCBI Taxonomy" id="39325"/>
    <lineage>
        <taxon>Eukaryota</taxon>
        <taxon>Viridiplantae</taxon>
        <taxon>Streptophyta</taxon>
        <taxon>Embryophyta</taxon>
        <taxon>Tracheophyta</taxon>
        <taxon>Spermatophyta</taxon>
        <taxon>Magnoliopsida</taxon>
        <taxon>Ranunculales</taxon>
        <taxon>Circaeasteraceae</taxon>
        <taxon>Kingdonia</taxon>
    </lineage>
</organism>
<gene>
    <name evidence="1" type="ORF">GIB67_012404</name>
</gene>
<dbReference type="OrthoDB" id="2013913at2759"/>
<dbReference type="PANTHER" id="PTHR33919">
    <property type="entry name" value="OS09G0127700 PROTEIN"/>
    <property type="match status" value="1"/>
</dbReference>
<dbReference type="EMBL" id="JACGCM010002202">
    <property type="protein sequence ID" value="KAF6143605.1"/>
    <property type="molecule type" value="Genomic_DNA"/>
</dbReference>
<keyword evidence="2" id="KW-1185">Reference proteome</keyword>
<sequence>MAFRAMMKHLGGTRMIATSTTPKMKPFAATADAHVQPRIVKAEFAPVYVGLGMVLLALSFAGHTAKQQLQYSPGVQVSKNRRETLPEVEDPDHVINDANNFINKNFFRKMARIQDFNRGHDPSRGDVFSSPRKVETLMSVGVDPSRS</sequence>
<comment type="caution">
    <text evidence="1">The sequence shown here is derived from an EMBL/GenBank/DDBJ whole genome shotgun (WGS) entry which is preliminary data.</text>
</comment>
<evidence type="ECO:0000313" key="1">
    <source>
        <dbReference type="EMBL" id="KAF6143605.1"/>
    </source>
</evidence>
<dbReference type="AlphaFoldDB" id="A0A7J7LLR0"/>
<proteinExistence type="predicted"/>
<dbReference type="Proteomes" id="UP000541444">
    <property type="component" value="Unassembled WGS sequence"/>
</dbReference>
<accession>A0A7J7LLR0</accession>
<reference evidence="1 2" key="1">
    <citation type="journal article" date="2020" name="IScience">
        <title>Genome Sequencing of the Endangered Kingdonia uniflora (Circaeasteraceae, Ranunculales) Reveals Potential Mechanisms of Evolutionary Specialization.</title>
        <authorList>
            <person name="Sun Y."/>
            <person name="Deng T."/>
            <person name="Zhang A."/>
            <person name="Moore M.J."/>
            <person name="Landis J.B."/>
            <person name="Lin N."/>
            <person name="Zhang H."/>
            <person name="Zhang X."/>
            <person name="Huang J."/>
            <person name="Zhang X."/>
            <person name="Sun H."/>
            <person name="Wang H."/>
        </authorList>
    </citation>
    <scope>NUCLEOTIDE SEQUENCE [LARGE SCALE GENOMIC DNA]</scope>
    <source>
        <strain evidence="1">TB1705</strain>
        <tissue evidence="1">Leaf</tissue>
    </source>
</reference>